<evidence type="ECO:0000313" key="3">
    <source>
        <dbReference type="Proteomes" id="UP000236343"/>
    </source>
</evidence>
<organism evidence="2 3">
    <name type="scientific">Toxoplasma gondii COUG</name>
    <dbReference type="NCBI Taxonomy" id="1074873"/>
    <lineage>
        <taxon>Eukaryota</taxon>
        <taxon>Sar</taxon>
        <taxon>Alveolata</taxon>
        <taxon>Apicomplexa</taxon>
        <taxon>Conoidasida</taxon>
        <taxon>Coccidia</taxon>
        <taxon>Eucoccidiorida</taxon>
        <taxon>Eimeriorina</taxon>
        <taxon>Sarcocystidae</taxon>
        <taxon>Toxoplasma</taxon>
    </lineage>
</organism>
<reference evidence="2 3" key="1">
    <citation type="journal article" date="2016" name="Nat. Commun.">
        <title>Local admixture of amplified and diversified secreted pathogenesis determinants shapes mosaic Toxoplasma gondii genomes.</title>
        <authorList>
            <person name="Lorenzi H."/>
            <person name="Khan A."/>
            <person name="Behnke M.S."/>
            <person name="Namasivayam S."/>
            <person name="Swapna L.S."/>
            <person name="Hadjithomas M."/>
            <person name="Karamycheva S."/>
            <person name="Pinney D."/>
            <person name="Brunk B.P."/>
            <person name="Ajioka J.W."/>
            <person name="Ajzenberg D."/>
            <person name="Boothroyd J.C."/>
            <person name="Boyle J.P."/>
            <person name="Darde M.L."/>
            <person name="Diaz-Miranda M.A."/>
            <person name="Dubey J.P."/>
            <person name="Fritz H.M."/>
            <person name="Gennari S.M."/>
            <person name="Gregory B.D."/>
            <person name="Kim K."/>
            <person name="Saeij J.P."/>
            <person name="Su C."/>
            <person name="White M.W."/>
            <person name="Zhu X.Q."/>
            <person name="Howe D.K."/>
            <person name="Rosenthal B.M."/>
            <person name="Grigg M.E."/>
            <person name="Parkinson J."/>
            <person name="Liu L."/>
            <person name="Kissinger J.C."/>
            <person name="Roos D.S."/>
            <person name="Sibley L.D."/>
        </authorList>
    </citation>
    <scope>NUCLEOTIDE SEQUENCE [LARGE SCALE GENOMIC DNA]</scope>
    <source>
        <strain evidence="2 3">COUG</strain>
    </source>
</reference>
<dbReference type="AlphaFoldDB" id="A0A2G8Y583"/>
<feature type="compositionally biased region" description="Basic and acidic residues" evidence="1">
    <location>
        <begin position="96"/>
        <end position="136"/>
    </location>
</feature>
<feature type="region of interest" description="Disordered" evidence="1">
    <location>
        <begin position="706"/>
        <end position="757"/>
    </location>
</feature>
<feature type="region of interest" description="Disordered" evidence="1">
    <location>
        <begin position="770"/>
        <end position="869"/>
    </location>
</feature>
<dbReference type="EMBL" id="AGQR02001169">
    <property type="protein sequence ID" value="PIM02431.1"/>
    <property type="molecule type" value="Genomic_DNA"/>
</dbReference>
<dbReference type="VEuPathDB" id="ToxoDB:TGCOUG_205120A"/>
<feature type="region of interest" description="Disordered" evidence="1">
    <location>
        <begin position="45"/>
        <end position="223"/>
    </location>
</feature>
<feature type="compositionally biased region" description="Basic and acidic residues" evidence="1">
    <location>
        <begin position="47"/>
        <end position="68"/>
    </location>
</feature>
<dbReference type="Proteomes" id="UP000236343">
    <property type="component" value="Unassembled WGS sequence"/>
</dbReference>
<accession>A0A2G8Y583</accession>
<name>A0A2G8Y583_TOXGO</name>
<feature type="compositionally biased region" description="Basic and acidic residues" evidence="1">
    <location>
        <begin position="156"/>
        <end position="223"/>
    </location>
</feature>
<keyword evidence="2" id="KW-0472">Membrane</keyword>
<comment type="caution">
    <text evidence="2">The sequence shown here is derived from an EMBL/GenBank/DDBJ whole genome shotgun (WGS) entry which is preliminary data.</text>
</comment>
<feature type="compositionally biased region" description="Low complexity" evidence="1">
    <location>
        <begin position="397"/>
        <end position="420"/>
    </location>
</feature>
<keyword evidence="2" id="KW-0812">Transmembrane</keyword>
<sequence length="919" mass="99247">METACVSLWGGSVLFIALGTWGDVLPLFSVALHLFDAGVRAALPASHGERGSRKGKRRCPESADRPGARELVTPADAAREDAEENGGSREGAVNAEKTRGDVRTLEESERHREVDKPQSREQKGKKEHGEEGDKRAGRSSQGRRLLAGTEGSCARESTESEKKTQKAKGGEEEEGHAQKEITEEEMKRKRREEEQRAWERRRNTEGEEAHHLRRTGERQRDSEQGNATVILEIIFATHQCWIKPLIEAFSPTSPVYSSPFPSSSSFPASSFRASSSCCSASSPLCAFECISAEEAYQRRLAGGEDLVRLLSALASSRQSPPLTLSSSVLSAASRVRFSFVSLPSPPLRASAAALFHPGELEPLLTVLCGSVLAARSLPTSAESASPPCAATVSDRGTPPSRSSPQLSPLQSSSPRPASLSSAYSPATSAPFALCVCSPFGAVWLHAAEKARLRCLLLVPSPRLALRAPPPGILEALQEEAADLGEERQKRRRGETPSLLQWAVDRVGGARPSPISLEDLRLWQWRLCLADHGEFRETFLSLPASLFDPPNDCHPAASPSPCPLPASPMESTSSRSSSLPSSSSSSPPSSSSSSSSSSCSSSSSSCSSSSSFVPFRPLSVPVVFLLDAWLFPEVAKSLPGSACMVGAADAPWRNAMDLRSLCRDLRRQAPSRTQRPRRDRRLALFSCLSLSPGSTALAFYGDEGALLASPPGQRERGRTERFRERERDREARKERREGSPAGGRTAETWPGDKVERSPACARRRALRFGHPEAASRCRESAPSSGADASTARGETTGEEAKRFRRRETGAGRCVSERDTKKTKENAHSEVENVAEIERGNARQHPHSDETDALGSVAKLPQGGSRGGCSPALKEVETVEKKPLIYVSFGSLHASEMNLLPSPQTLIRVLARVGVALDARY</sequence>
<feature type="compositionally biased region" description="Low complexity" evidence="1">
    <location>
        <begin position="572"/>
        <end position="600"/>
    </location>
</feature>
<feature type="region of interest" description="Disordered" evidence="1">
    <location>
        <begin position="556"/>
        <end position="600"/>
    </location>
</feature>
<gene>
    <name evidence="2" type="ORF">TGCOUG_205120A</name>
</gene>
<feature type="compositionally biased region" description="Basic and acidic residues" evidence="1">
    <location>
        <begin position="797"/>
        <end position="848"/>
    </location>
</feature>
<feature type="region of interest" description="Disordered" evidence="1">
    <location>
        <begin position="380"/>
        <end position="420"/>
    </location>
</feature>
<feature type="compositionally biased region" description="Basic and acidic residues" evidence="1">
    <location>
        <begin position="712"/>
        <end position="737"/>
    </location>
</feature>
<protein>
    <submittedName>
        <fullName evidence="2">Putative transmembrane protein</fullName>
    </submittedName>
</protein>
<proteinExistence type="predicted"/>
<evidence type="ECO:0000313" key="2">
    <source>
        <dbReference type="EMBL" id="PIM02431.1"/>
    </source>
</evidence>
<evidence type="ECO:0000256" key="1">
    <source>
        <dbReference type="SAM" id="MobiDB-lite"/>
    </source>
</evidence>